<dbReference type="OrthoDB" id="9130903at2"/>
<proteinExistence type="predicted"/>
<reference evidence="3" key="1">
    <citation type="submission" date="2016-08" db="EMBL/GenBank/DDBJ databases">
        <authorList>
            <person name="Varghese N."/>
            <person name="Submissions Spin"/>
        </authorList>
    </citation>
    <scope>NUCLEOTIDE SEQUENCE [LARGE SCALE GENOMIC DNA]</scope>
    <source>
        <strain evidence="3">P1-7</strain>
    </source>
</reference>
<dbReference type="RefSeq" id="WP_037198344.1">
    <property type="nucleotide sequence ID" value="NZ_FMAF01000031.1"/>
</dbReference>
<dbReference type="Gene3D" id="3.10.450.50">
    <property type="match status" value="1"/>
</dbReference>
<accession>A0A1C3XBU7</accession>
<sequence length="144" mass="16365">MTETIDTARVADILEINTLNAKYNYAVDDADGKAWAACFTKSGVSNALIEGQRPRGPEELAAFVKLCNEPFGNMHHLTTNEIITFEGDTARQKAYLQFFVVKDGKTEGSICVYHDWLEREDGAWKYSRRDVEYKVKFTEFVQPS</sequence>
<protein>
    <recommendedName>
        <fullName evidence="1">SnoaL-like domain-containing protein</fullName>
    </recommendedName>
</protein>
<dbReference type="Proteomes" id="UP000199205">
    <property type="component" value="Unassembled WGS sequence"/>
</dbReference>
<evidence type="ECO:0000259" key="1">
    <source>
        <dbReference type="Pfam" id="PF13577"/>
    </source>
</evidence>
<gene>
    <name evidence="2" type="ORF">GA0061101_13122</name>
</gene>
<name>A0A1C3XBU7_9HYPH</name>
<dbReference type="InterPro" id="IPR032710">
    <property type="entry name" value="NTF2-like_dom_sf"/>
</dbReference>
<dbReference type="EMBL" id="FMAF01000031">
    <property type="protein sequence ID" value="SCB49718.1"/>
    <property type="molecule type" value="Genomic_DNA"/>
</dbReference>
<organism evidence="2 3">
    <name type="scientific">Rhizobium lusitanum</name>
    <dbReference type="NCBI Taxonomy" id="293958"/>
    <lineage>
        <taxon>Bacteria</taxon>
        <taxon>Pseudomonadati</taxon>
        <taxon>Pseudomonadota</taxon>
        <taxon>Alphaproteobacteria</taxon>
        <taxon>Hyphomicrobiales</taxon>
        <taxon>Rhizobiaceae</taxon>
        <taxon>Rhizobium/Agrobacterium group</taxon>
        <taxon>Rhizobium</taxon>
    </lineage>
</organism>
<dbReference type="SUPFAM" id="SSF54427">
    <property type="entry name" value="NTF2-like"/>
    <property type="match status" value="1"/>
</dbReference>
<evidence type="ECO:0000313" key="2">
    <source>
        <dbReference type="EMBL" id="SCB49718.1"/>
    </source>
</evidence>
<dbReference type="Pfam" id="PF13577">
    <property type="entry name" value="SnoaL_4"/>
    <property type="match status" value="1"/>
</dbReference>
<dbReference type="InterPro" id="IPR037401">
    <property type="entry name" value="SnoaL-like"/>
</dbReference>
<evidence type="ECO:0000313" key="3">
    <source>
        <dbReference type="Proteomes" id="UP000199205"/>
    </source>
</evidence>
<dbReference type="AlphaFoldDB" id="A0A1C3XBU7"/>
<feature type="domain" description="SnoaL-like" evidence="1">
    <location>
        <begin position="9"/>
        <end position="130"/>
    </location>
</feature>